<evidence type="ECO:0000313" key="2">
    <source>
        <dbReference type="EMBL" id="KAF2743781.1"/>
    </source>
</evidence>
<evidence type="ECO:0000313" key="3">
    <source>
        <dbReference type="Proteomes" id="UP000799440"/>
    </source>
</evidence>
<accession>A0A6A6V3A4</accession>
<evidence type="ECO:0000256" key="1">
    <source>
        <dbReference type="SAM" id="MobiDB-lite"/>
    </source>
</evidence>
<dbReference type="AlphaFoldDB" id="A0A6A6V3A4"/>
<dbReference type="Proteomes" id="UP000799440">
    <property type="component" value="Unassembled WGS sequence"/>
</dbReference>
<organism evidence="2 3">
    <name type="scientific">Sporormia fimetaria CBS 119925</name>
    <dbReference type="NCBI Taxonomy" id="1340428"/>
    <lineage>
        <taxon>Eukaryota</taxon>
        <taxon>Fungi</taxon>
        <taxon>Dikarya</taxon>
        <taxon>Ascomycota</taxon>
        <taxon>Pezizomycotina</taxon>
        <taxon>Dothideomycetes</taxon>
        <taxon>Pleosporomycetidae</taxon>
        <taxon>Pleosporales</taxon>
        <taxon>Sporormiaceae</taxon>
        <taxon>Sporormia</taxon>
    </lineage>
</organism>
<feature type="region of interest" description="Disordered" evidence="1">
    <location>
        <begin position="159"/>
        <end position="188"/>
    </location>
</feature>
<gene>
    <name evidence="2" type="ORF">M011DRAFT_212691</name>
</gene>
<proteinExistence type="predicted"/>
<keyword evidence="3" id="KW-1185">Reference proteome</keyword>
<name>A0A6A6V3A4_9PLEO</name>
<reference evidence="2" key="1">
    <citation type="journal article" date="2020" name="Stud. Mycol.">
        <title>101 Dothideomycetes genomes: a test case for predicting lifestyles and emergence of pathogens.</title>
        <authorList>
            <person name="Haridas S."/>
            <person name="Albert R."/>
            <person name="Binder M."/>
            <person name="Bloem J."/>
            <person name="Labutti K."/>
            <person name="Salamov A."/>
            <person name="Andreopoulos B."/>
            <person name="Baker S."/>
            <person name="Barry K."/>
            <person name="Bills G."/>
            <person name="Bluhm B."/>
            <person name="Cannon C."/>
            <person name="Castanera R."/>
            <person name="Culley D."/>
            <person name="Daum C."/>
            <person name="Ezra D."/>
            <person name="Gonzalez J."/>
            <person name="Henrissat B."/>
            <person name="Kuo A."/>
            <person name="Liang C."/>
            <person name="Lipzen A."/>
            <person name="Lutzoni F."/>
            <person name="Magnuson J."/>
            <person name="Mondo S."/>
            <person name="Nolan M."/>
            <person name="Ohm R."/>
            <person name="Pangilinan J."/>
            <person name="Park H.-J."/>
            <person name="Ramirez L."/>
            <person name="Alfaro M."/>
            <person name="Sun H."/>
            <person name="Tritt A."/>
            <person name="Yoshinaga Y."/>
            <person name="Zwiers L.-H."/>
            <person name="Turgeon B."/>
            <person name="Goodwin S."/>
            <person name="Spatafora J."/>
            <person name="Crous P."/>
            <person name="Grigoriev I."/>
        </authorList>
    </citation>
    <scope>NUCLEOTIDE SEQUENCE</scope>
    <source>
        <strain evidence="2">CBS 119925</strain>
    </source>
</reference>
<sequence>MEHFAIQQYLLSTNPKFRGVGHLQLHRVPGTPPWHREVAYFDASTRARSVSPITRRATPASRGKPVRTLDAMQVRLHAASSFFSIALDVGTSEPSQEGELPKRSTLQEVCLSIRACAEEHAIEMPLQLCTSPPTYDLIAYGRERPTKCSVRASTAHQRLTTAASAVPTLRQDSHTDATAPPCAASYDH</sequence>
<protein>
    <submittedName>
        <fullName evidence="2">Uncharacterized protein</fullName>
    </submittedName>
</protein>
<dbReference type="EMBL" id="MU006594">
    <property type="protein sequence ID" value="KAF2743781.1"/>
    <property type="molecule type" value="Genomic_DNA"/>
</dbReference>